<dbReference type="Proteomes" id="UP000825935">
    <property type="component" value="Chromosome 10"/>
</dbReference>
<protein>
    <submittedName>
        <fullName evidence="2">Uncharacterized protein</fullName>
    </submittedName>
</protein>
<name>A0A8T2TVB7_CERRI</name>
<accession>A0A8T2TVB7</accession>
<feature type="coiled-coil region" evidence="1">
    <location>
        <begin position="11"/>
        <end position="63"/>
    </location>
</feature>
<evidence type="ECO:0000313" key="3">
    <source>
        <dbReference type="Proteomes" id="UP000825935"/>
    </source>
</evidence>
<dbReference type="PANTHER" id="PTHR47871:SF2">
    <property type="entry name" value="OS03G0221300 PROTEIN"/>
    <property type="match status" value="1"/>
</dbReference>
<dbReference type="PANTHER" id="PTHR47871">
    <property type="entry name" value="NAC DOMAIN-CONTAINING PROTEIN 8"/>
    <property type="match status" value="1"/>
</dbReference>
<evidence type="ECO:0000313" key="2">
    <source>
        <dbReference type="EMBL" id="KAH7427631.1"/>
    </source>
</evidence>
<dbReference type="EMBL" id="CM035415">
    <property type="protein sequence ID" value="KAH7427631.1"/>
    <property type="molecule type" value="Genomic_DNA"/>
</dbReference>
<organism evidence="2 3">
    <name type="scientific">Ceratopteris richardii</name>
    <name type="common">Triangle waterfern</name>
    <dbReference type="NCBI Taxonomy" id="49495"/>
    <lineage>
        <taxon>Eukaryota</taxon>
        <taxon>Viridiplantae</taxon>
        <taxon>Streptophyta</taxon>
        <taxon>Embryophyta</taxon>
        <taxon>Tracheophyta</taxon>
        <taxon>Polypodiopsida</taxon>
        <taxon>Polypodiidae</taxon>
        <taxon>Polypodiales</taxon>
        <taxon>Pteridineae</taxon>
        <taxon>Pteridaceae</taxon>
        <taxon>Parkerioideae</taxon>
        <taxon>Ceratopteris</taxon>
    </lineage>
</organism>
<reference evidence="2" key="1">
    <citation type="submission" date="2021-08" db="EMBL/GenBank/DDBJ databases">
        <title>WGS assembly of Ceratopteris richardii.</title>
        <authorList>
            <person name="Marchant D.B."/>
            <person name="Chen G."/>
            <person name="Jenkins J."/>
            <person name="Shu S."/>
            <person name="Leebens-Mack J."/>
            <person name="Grimwood J."/>
            <person name="Schmutz J."/>
            <person name="Soltis P."/>
            <person name="Soltis D."/>
            <person name="Chen Z.-H."/>
        </authorList>
    </citation>
    <scope>NUCLEOTIDE SEQUENCE</scope>
    <source>
        <strain evidence="2">Whitten #5841</strain>
        <tissue evidence="2">Leaf</tissue>
    </source>
</reference>
<comment type="caution">
    <text evidence="2">The sequence shown here is derived from an EMBL/GenBank/DDBJ whole genome shotgun (WGS) entry which is preliminary data.</text>
</comment>
<dbReference type="AlphaFoldDB" id="A0A8T2TVB7"/>
<keyword evidence="3" id="KW-1185">Reference proteome</keyword>
<dbReference type="OMA" id="QDRMANQ"/>
<sequence>MQGMGDELTPLQSVRESCRKLKQEWEELIRNTEIISSDVLSSLKLQEAALELEQKQVHSLKQDTFNLKKSYSRKILEQHKKADEERKLANQTKTSILTQLGEVKQLQHHLARQLANLRASVETIKSRKQESADSLLSSLFFTEDGNNTPNQTLPALTLEAKSFGIGILLSSSSTAHDSNLILDPISDSPAYVGLNATADATPKSSKQGCQKPKVEVLEERDAHNQECEEFGKMSAGRDLLGEHCFRINDTFVKMEHGLEGEVLFECKPLADQRFNLGCTSPEGCKDELDNVLLSVRLEILLQKIHQRRCSKEKIGVEKCSGGKRKWEVPIEIALKEDAPGLLEKLQERGLLTDISIYDTFVEDDYMNIDDHFKSLEEIARKIWGTTSTLFKQPPVLRQHVSALGKDPSYCLSCLVSLIDQAKSMKQRNWPVEWGWCRELRAFIFVFDKHNRIVLERPEYGNATYFFELVQFLPVRWQVLRLIHVLGVIALGKTALLENKPLEVGYELTDEESKVLESFGWTPGTGLGSFLNFCDRVFHEAKEEANMEWRQKIGKCLMDGYDKGRIMAPTLPPILRHFIVTKTEPYIKAQ</sequence>
<keyword evidence="1" id="KW-0175">Coiled coil</keyword>
<evidence type="ECO:0000256" key="1">
    <source>
        <dbReference type="SAM" id="Coils"/>
    </source>
</evidence>
<dbReference type="OrthoDB" id="2021147at2759"/>
<proteinExistence type="predicted"/>
<gene>
    <name evidence="2" type="ORF">KP509_10G052500</name>
</gene>